<proteinExistence type="predicted"/>
<dbReference type="RefSeq" id="WP_343782003.1">
    <property type="nucleotide sequence ID" value="NZ_BAAACZ010000009.1"/>
</dbReference>
<protein>
    <submittedName>
        <fullName evidence="1">Uncharacterized protein</fullName>
    </submittedName>
</protein>
<reference evidence="1 2" key="1">
    <citation type="journal article" date="2019" name="Int. J. Syst. Evol. Microbiol.">
        <title>The Global Catalogue of Microorganisms (GCM) 10K type strain sequencing project: providing services to taxonomists for standard genome sequencing and annotation.</title>
        <authorList>
            <consortium name="The Broad Institute Genomics Platform"/>
            <consortium name="The Broad Institute Genome Sequencing Center for Infectious Disease"/>
            <person name="Wu L."/>
            <person name="Ma J."/>
        </authorList>
    </citation>
    <scope>NUCLEOTIDE SEQUENCE [LARGE SCALE GENOMIC DNA]</scope>
    <source>
        <strain evidence="1 2">JCM 14193</strain>
    </source>
</reference>
<dbReference type="PROSITE" id="PS51257">
    <property type="entry name" value="PROKAR_LIPOPROTEIN"/>
    <property type="match status" value="1"/>
</dbReference>
<accession>A0ABN0ZQP8</accession>
<evidence type="ECO:0000313" key="1">
    <source>
        <dbReference type="EMBL" id="GAA0455846.1"/>
    </source>
</evidence>
<comment type="caution">
    <text evidence="1">The sequence shown here is derived from an EMBL/GenBank/DDBJ whole genome shotgun (WGS) entry which is preliminary data.</text>
</comment>
<keyword evidence="2" id="KW-1185">Reference proteome</keyword>
<gene>
    <name evidence="1" type="ORF">GCM10008935_08370</name>
</gene>
<dbReference type="Proteomes" id="UP001500740">
    <property type="component" value="Unassembled WGS sequence"/>
</dbReference>
<sequence>MRYNKILGVLFLGVIIGACSPSVEDAFNQADSTVKDVFLSTEAKEPNYSFDSFNVYKPDELEVLDESEHNVVFTDGDQPFVLFVNELEAPNSRWFYDRIEDEGVHLRTFQTDEAFSYLHALEHDEDYEVHLGIGGIKMSTVSSLNEIEGDIEMMIEIINSVKEKEEEE</sequence>
<evidence type="ECO:0000313" key="2">
    <source>
        <dbReference type="Proteomes" id="UP001500740"/>
    </source>
</evidence>
<name>A0ABN0ZQP8_9BACI</name>
<dbReference type="EMBL" id="BAAACZ010000009">
    <property type="protein sequence ID" value="GAA0455846.1"/>
    <property type="molecule type" value="Genomic_DNA"/>
</dbReference>
<organism evidence="1 2">
    <name type="scientific">Alkalibacillus silvisoli</name>
    <dbReference type="NCBI Taxonomy" id="392823"/>
    <lineage>
        <taxon>Bacteria</taxon>
        <taxon>Bacillati</taxon>
        <taxon>Bacillota</taxon>
        <taxon>Bacilli</taxon>
        <taxon>Bacillales</taxon>
        <taxon>Bacillaceae</taxon>
        <taxon>Alkalibacillus</taxon>
    </lineage>
</organism>